<dbReference type="PROSITE" id="PS50132">
    <property type="entry name" value="RGS"/>
    <property type="match status" value="1"/>
</dbReference>
<dbReference type="SUPFAM" id="SSF46785">
    <property type="entry name" value="Winged helix' DNA-binding domain"/>
    <property type="match status" value="1"/>
</dbReference>
<name>A0AAJ7TUV0_PETMA</name>
<dbReference type="Pfam" id="PF18148">
    <property type="entry name" value="RGS_DHEX"/>
    <property type="match status" value="1"/>
</dbReference>
<dbReference type="InterPro" id="IPR036284">
    <property type="entry name" value="GGL_sf"/>
</dbReference>
<dbReference type="InterPro" id="IPR016137">
    <property type="entry name" value="RGS"/>
</dbReference>
<dbReference type="InterPro" id="IPR036388">
    <property type="entry name" value="WH-like_DNA-bd_sf"/>
</dbReference>
<proteinExistence type="predicted"/>
<feature type="domain" description="DEP" evidence="4">
    <location>
        <begin position="32"/>
        <end position="107"/>
    </location>
</feature>
<feature type="domain" description="RGS" evidence="3">
    <location>
        <begin position="301"/>
        <end position="416"/>
    </location>
</feature>
<organism evidence="5 6">
    <name type="scientific">Petromyzon marinus</name>
    <name type="common">Sea lamprey</name>
    <dbReference type="NCBI Taxonomy" id="7757"/>
    <lineage>
        <taxon>Eukaryota</taxon>
        <taxon>Metazoa</taxon>
        <taxon>Chordata</taxon>
        <taxon>Craniata</taxon>
        <taxon>Vertebrata</taxon>
        <taxon>Cyclostomata</taxon>
        <taxon>Hyperoartia</taxon>
        <taxon>Petromyzontiformes</taxon>
        <taxon>Petromyzontidae</taxon>
        <taxon>Petromyzon</taxon>
    </lineage>
</organism>
<keyword evidence="5" id="KW-1185">Reference proteome</keyword>
<dbReference type="Gene3D" id="1.10.10.10">
    <property type="entry name" value="Winged helix-like DNA-binding domain superfamily/Winged helix DNA-binding domain"/>
    <property type="match status" value="1"/>
</dbReference>
<dbReference type="GO" id="GO:0007186">
    <property type="term" value="P:G protein-coupled receptor signaling pathway"/>
    <property type="evidence" value="ECO:0007669"/>
    <property type="project" value="InterPro"/>
</dbReference>
<dbReference type="RefSeq" id="XP_032823128.1">
    <property type="nucleotide sequence ID" value="XM_032967237.1"/>
</dbReference>
<dbReference type="GO" id="GO:0043005">
    <property type="term" value="C:neuron projection"/>
    <property type="evidence" value="ECO:0007669"/>
    <property type="project" value="TreeGrafter"/>
</dbReference>
<dbReference type="PANTHER" id="PTHR45746:SF1">
    <property type="entry name" value="REGULATOR OF G-PROTEIN SIGNALING 9"/>
    <property type="match status" value="1"/>
</dbReference>
<dbReference type="GO" id="GO:0005737">
    <property type="term" value="C:cytoplasm"/>
    <property type="evidence" value="ECO:0007669"/>
    <property type="project" value="TreeGrafter"/>
</dbReference>
<dbReference type="FunFam" id="1.10.167.10:FF:000001">
    <property type="entry name" value="Putative regulator of g-protein signaling 12"/>
    <property type="match status" value="1"/>
</dbReference>
<feature type="compositionally biased region" description="Low complexity" evidence="2">
    <location>
        <begin position="496"/>
        <end position="509"/>
    </location>
</feature>
<dbReference type="PANTHER" id="PTHR45746">
    <property type="entry name" value="LP21163P"/>
    <property type="match status" value="1"/>
</dbReference>
<protein>
    <submittedName>
        <fullName evidence="6">Regulator of G-protein signaling 9-like isoform X1</fullName>
    </submittedName>
</protein>
<evidence type="ECO:0000256" key="1">
    <source>
        <dbReference type="ARBA" id="ARBA00022700"/>
    </source>
</evidence>
<evidence type="ECO:0000256" key="2">
    <source>
        <dbReference type="SAM" id="MobiDB-lite"/>
    </source>
</evidence>
<keyword evidence="1" id="KW-0734">Signal transduction inhibitor</keyword>
<dbReference type="KEGG" id="pmrn:116949673"/>
<dbReference type="SMART" id="SM00049">
    <property type="entry name" value="DEP"/>
    <property type="match status" value="1"/>
</dbReference>
<accession>A0AAJ7TUV0</accession>
<feature type="region of interest" description="Disordered" evidence="2">
    <location>
        <begin position="496"/>
        <end position="523"/>
    </location>
</feature>
<dbReference type="Gene3D" id="1.10.1240.60">
    <property type="match status" value="1"/>
</dbReference>
<dbReference type="AlphaFoldDB" id="A0AAJ7TUV0"/>
<dbReference type="Gene3D" id="4.10.260.10">
    <property type="entry name" value="Transducin (heterotrimeric G protein), gamma chain"/>
    <property type="match status" value="1"/>
</dbReference>
<dbReference type="InterPro" id="IPR047017">
    <property type="entry name" value="RGS6/7/9/11_DHEX_sf"/>
</dbReference>
<dbReference type="Proteomes" id="UP001318040">
    <property type="component" value="Chromosome 37"/>
</dbReference>
<dbReference type="InterPro" id="IPR044926">
    <property type="entry name" value="RGS_subdomain_2"/>
</dbReference>
<evidence type="ECO:0000259" key="4">
    <source>
        <dbReference type="PROSITE" id="PS50186"/>
    </source>
</evidence>
<dbReference type="PROSITE" id="PS50186">
    <property type="entry name" value="DEP"/>
    <property type="match status" value="1"/>
</dbReference>
<dbReference type="CDD" id="cd04450">
    <property type="entry name" value="DEP_RGS7-like"/>
    <property type="match status" value="1"/>
</dbReference>
<dbReference type="GO" id="GO:0008277">
    <property type="term" value="P:regulation of G protein-coupled receptor signaling pathway"/>
    <property type="evidence" value="ECO:0007669"/>
    <property type="project" value="InterPro"/>
</dbReference>
<dbReference type="InterPro" id="IPR000591">
    <property type="entry name" value="DEP_dom"/>
</dbReference>
<sequence length="523" mass="59372">MKINILDQSQQHRPRQHHLAKLGALVTRMQDSERGVPMRDQLLSDTIIPDATTGRDLVQWMEQGLHVTADEALHLSWLLVAYGFVYPLSEPRNLALRPDGSLYRFQAPYFWPLHYSQSEDTDYAIYLARKNIRSKGELDEYEKELYSALHQKINHEWDFVVCQAKEQYRSGRERPKGDRVVLECQERAHWLVRRPPPGALHALDSGLNRVLEPGAEEKPTVELYRRQVMYYQQAALRSRTKSSVSLGSLLKFTESSSVYDPLLTTCLPSNPWVTDDTMYWTLNSPSVEVPTRLRVERWAFSFRELLRDPRGRREFQAFLKKEFSGENLAFWEACEDLKHGDQSKAKEKAEEIYKLFLAQGARRWINIDGKTMDITVRGIQCPHRYVLDAAQTHIYMLMKKDTFYRYLKSDLYKSLLAKAVVPRETDKNARFPRHASPSPVVLRAAEEEARKATATVPQVDLTQASSSPCRAGVYTGGGAPSSLLPLSRVPPGVRLARSLSSSTSSVAPSSPAPPRAAPGSSGS</sequence>
<dbReference type="PRINTS" id="PR01301">
    <property type="entry name" value="RGSPROTEIN"/>
</dbReference>
<dbReference type="InterPro" id="IPR036390">
    <property type="entry name" value="WH_DNA-bd_sf"/>
</dbReference>
<dbReference type="GO" id="GO:0035556">
    <property type="term" value="P:intracellular signal transduction"/>
    <property type="evidence" value="ECO:0007669"/>
    <property type="project" value="InterPro"/>
</dbReference>
<dbReference type="SMART" id="SM00224">
    <property type="entry name" value="GGL"/>
    <property type="match status" value="1"/>
</dbReference>
<dbReference type="Pfam" id="PF00631">
    <property type="entry name" value="G-gamma"/>
    <property type="match status" value="1"/>
</dbReference>
<dbReference type="SUPFAM" id="SSF48097">
    <property type="entry name" value="Regulator of G-protein signaling, RGS"/>
    <property type="match status" value="1"/>
</dbReference>
<gene>
    <name evidence="6" type="primary">LOC116949673</name>
</gene>
<dbReference type="SMART" id="SM01224">
    <property type="entry name" value="G_gamma"/>
    <property type="match status" value="1"/>
</dbReference>
<reference evidence="6" key="1">
    <citation type="submission" date="2025-08" db="UniProtKB">
        <authorList>
            <consortium name="RefSeq"/>
        </authorList>
    </citation>
    <scope>IDENTIFICATION</scope>
    <source>
        <tissue evidence="6">Sperm</tissue>
    </source>
</reference>
<dbReference type="Pfam" id="PF00615">
    <property type="entry name" value="RGS"/>
    <property type="match status" value="1"/>
</dbReference>
<dbReference type="InterPro" id="IPR047016">
    <property type="entry name" value="RGS6/7/9/11"/>
</dbReference>
<dbReference type="Gene3D" id="1.10.167.10">
    <property type="entry name" value="Regulator of G-protein Signalling 4, domain 2"/>
    <property type="match status" value="1"/>
</dbReference>
<evidence type="ECO:0000313" key="5">
    <source>
        <dbReference type="Proteomes" id="UP001318040"/>
    </source>
</evidence>
<dbReference type="CDD" id="cd00068">
    <property type="entry name" value="GGL"/>
    <property type="match status" value="1"/>
</dbReference>
<evidence type="ECO:0000259" key="3">
    <source>
        <dbReference type="PROSITE" id="PS50132"/>
    </source>
</evidence>
<dbReference type="InterPro" id="IPR040759">
    <property type="entry name" value="RGS_DHEX"/>
</dbReference>
<dbReference type="GO" id="GO:0005096">
    <property type="term" value="F:GTPase activator activity"/>
    <property type="evidence" value="ECO:0007669"/>
    <property type="project" value="TreeGrafter"/>
</dbReference>
<dbReference type="Pfam" id="PF00610">
    <property type="entry name" value="DEP"/>
    <property type="match status" value="1"/>
</dbReference>
<dbReference type="InterPro" id="IPR036305">
    <property type="entry name" value="RGS_sf"/>
</dbReference>
<dbReference type="GO" id="GO:0005886">
    <property type="term" value="C:plasma membrane"/>
    <property type="evidence" value="ECO:0007669"/>
    <property type="project" value="TreeGrafter"/>
</dbReference>
<dbReference type="SUPFAM" id="SSF48670">
    <property type="entry name" value="Transducin (heterotrimeric G protein), gamma chain"/>
    <property type="match status" value="1"/>
</dbReference>
<dbReference type="InterPro" id="IPR015898">
    <property type="entry name" value="G-protein_gamma-like_dom"/>
</dbReference>
<dbReference type="GO" id="GO:0009968">
    <property type="term" value="P:negative regulation of signal transduction"/>
    <property type="evidence" value="ECO:0007669"/>
    <property type="project" value="UniProtKB-KW"/>
</dbReference>
<dbReference type="SMART" id="SM00315">
    <property type="entry name" value="RGS"/>
    <property type="match status" value="1"/>
</dbReference>
<evidence type="ECO:0000313" key="6">
    <source>
        <dbReference type="RefSeq" id="XP_032823128.1"/>
    </source>
</evidence>